<protein>
    <submittedName>
        <fullName evidence="3">Uncharacterized protein</fullName>
    </submittedName>
</protein>
<evidence type="ECO:0000256" key="1">
    <source>
        <dbReference type="SAM" id="MobiDB-lite"/>
    </source>
</evidence>
<name>A0A8J3BTE5_9ACTN</name>
<feature type="transmembrane region" description="Helical" evidence="2">
    <location>
        <begin position="211"/>
        <end position="232"/>
    </location>
</feature>
<feature type="compositionally biased region" description="Basic residues" evidence="1">
    <location>
        <begin position="60"/>
        <end position="74"/>
    </location>
</feature>
<feature type="transmembrane region" description="Helical" evidence="2">
    <location>
        <begin position="120"/>
        <end position="139"/>
    </location>
</feature>
<feature type="compositionally biased region" description="Low complexity" evidence="1">
    <location>
        <begin position="75"/>
        <end position="94"/>
    </location>
</feature>
<gene>
    <name evidence="3" type="ORF">GCM10010124_33590</name>
</gene>
<dbReference type="AlphaFoldDB" id="A0A8J3BTE5"/>
<reference evidence="3" key="1">
    <citation type="journal article" date="2014" name="Int. J. Syst. Evol. Microbiol.">
        <title>Complete genome sequence of Corynebacterium casei LMG S-19264T (=DSM 44701T), isolated from a smear-ripened cheese.</title>
        <authorList>
            <consortium name="US DOE Joint Genome Institute (JGI-PGF)"/>
            <person name="Walter F."/>
            <person name="Albersmeier A."/>
            <person name="Kalinowski J."/>
            <person name="Ruckert C."/>
        </authorList>
    </citation>
    <scope>NUCLEOTIDE SEQUENCE</scope>
    <source>
        <strain evidence="3">JCM 3091</strain>
    </source>
</reference>
<evidence type="ECO:0000256" key="2">
    <source>
        <dbReference type="SAM" id="Phobius"/>
    </source>
</evidence>
<feature type="transmembrane region" description="Helical" evidence="2">
    <location>
        <begin position="499"/>
        <end position="520"/>
    </location>
</feature>
<feature type="compositionally biased region" description="Low complexity" evidence="1">
    <location>
        <begin position="28"/>
        <end position="44"/>
    </location>
</feature>
<feature type="transmembrane region" description="Helical" evidence="2">
    <location>
        <begin position="298"/>
        <end position="316"/>
    </location>
</feature>
<reference evidence="3" key="2">
    <citation type="submission" date="2020-09" db="EMBL/GenBank/DDBJ databases">
        <authorList>
            <person name="Sun Q."/>
            <person name="Ohkuma M."/>
        </authorList>
    </citation>
    <scope>NUCLEOTIDE SEQUENCE</scope>
    <source>
        <strain evidence="3">JCM 3091</strain>
    </source>
</reference>
<keyword evidence="4" id="KW-1185">Reference proteome</keyword>
<keyword evidence="2" id="KW-0812">Transmembrane</keyword>
<feature type="compositionally biased region" description="Gly residues" evidence="1">
    <location>
        <begin position="45"/>
        <end position="55"/>
    </location>
</feature>
<feature type="transmembrane region" description="Helical" evidence="2">
    <location>
        <begin position="260"/>
        <end position="278"/>
    </location>
</feature>
<comment type="caution">
    <text evidence="3">The sequence shown here is derived from an EMBL/GenBank/DDBJ whole genome shotgun (WGS) entry which is preliminary data.</text>
</comment>
<proteinExistence type="predicted"/>
<accession>A0A8J3BTE5</accession>
<feature type="transmembrane region" description="Helical" evidence="2">
    <location>
        <begin position="431"/>
        <end position="449"/>
    </location>
</feature>
<feature type="transmembrane region" description="Helical" evidence="2">
    <location>
        <begin position="237"/>
        <end position="254"/>
    </location>
</feature>
<evidence type="ECO:0000313" key="3">
    <source>
        <dbReference type="EMBL" id="GGK38063.1"/>
    </source>
</evidence>
<organism evidence="3 4">
    <name type="scientific">Pilimelia terevasa</name>
    <dbReference type="NCBI Taxonomy" id="53372"/>
    <lineage>
        <taxon>Bacteria</taxon>
        <taxon>Bacillati</taxon>
        <taxon>Actinomycetota</taxon>
        <taxon>Actinomycetes</taxon>
        <taxon>Micromonosporales</taxon>
        <taxon>Micromonosporaceae</taxon>
        <taxon>Pilimelia</taxon>
    </lineage>
</organism>
<keyword evidence="2" id="KW-1133">Transmembrane helix</keyword>
<sequence>MKATPTGSTPHPRATPAAGPPPDGGHRGTPVATAAGTPAVAGTSAEGGAGSGGAAGDRPSRRRRFGRLPGRRRAAPPAAEPGAEPGAADPFARFAPPPAARPGRARRYARAAGRTLRHEWSLAALLSVVTAAALTWPTLRDPTRTVPQDTVDPALQAWQIAWGGHALRTDPLHLFDGNGFHPERYSYAFSDTLLGYAPAGLLGEGMYAALLRYNIIFVLAHALAVFGAYALVRQLGAGRVGGAVAGLAFAFAPWRLAQTGHLQVLSTGGIVLAAAMLLRGHDWTLRRPRRPRRRRPGWALAGWLVAAWQLSLGFGIGLPFGYLLGLAVLAALAWWVAARIRRAPRRPWGWRLLVADGVGGLVFAGVGVGMAVPYFLVAEAHPYARRTAEMIEMYSPPVRSLLVAPPDSLLWGAAHAPLRADLVWAPEMTLLPGYTLYALAATGLLYSVWTLRQRLLLLAGAAAAAVLALGTTVSGGRYTYLPLLAYVPGWDGLRTPGRLILWTTLLLAVLAAGGVSAVLRQAARMRPTALRFGLRTVLRAATLMPVLVLLVESLNATPHPAVPRAPAALRTAAAPVLVLPSDFAVDSHALLWSTAGFPRLVNGNSGFTPASLEEARQAVAGFPDLASIQYLRTHGIRTVIVLPDRLAGTPWASALTVGPGDYSVARATVDGAEVFTLN</sequence>
<feature type="region of interest" description="Disordered" evidence="1">
    <location>
        <begin position="1"/>
        <end position="106"/>
    </location>
</feature>
<dbReference type="Proteomes" id="UP000662200">
    <property type="component" value="Unassembled WGS sequence"/>
</dbReference>
<dbReference type="EMBL" id="BMQC01000013">
    <property type="protein sequence ID" value="GGK38063.1"/>
    <property type="molecule type" value="Genomic_DNA"/>
</dbReference>
<feature type="transmembrane region" description="Helical" evidence="2">
    <location>
        <begin position="352"/>
        <end position="376"/>
    </location>
</feature>
<feature type="transmembrane region" description="Helical" evidence="2">
    <location>
        <begin position="456"/>
        <end position="479"/>
    </location>
</feature>
<evidence type="ECO:0000313" key="4">
    <source>
        <dbReference type="Proteomes" id="UP000662200"/>
    </source>
</evidence>
<feature type="transmembrane region" description="Helical" evidence="2">
    <location>
        <begin position="322"/>
        <end position="340"/>
    </location>
</feature>
<dbReference type="RefSeq" id="WP_189115294.1">
    <property type="nucleotide sequence ID" value="NZ_BMQC01000013.1"/>
</dbReference>
<keyword evidence="2" id="KW-0472">Membrane</keyword>